<name>A0A699UHJ9_TANCI</name>
<reference evidence="2" key="1">
    <citation type="journal article" date="2019" name="Sci. Rep.">
        <title>Draft genome of Tanacetum cinerariifolium, the natural source of mosquito coil.</title>
        <authorList>
            <person name="Yamashiro T."/>
            <person name="Shiraishi A."/>
            <person name="Satake H."/>
            <person name="Nakayama K."/>
        </authorList>
    </citation>
    <scope>NUCLEOTIDE SEQUENCE</scope>
</reference>
<feature type="non-terminal residue" evidence="2">
    <location>
        <position position="1"/>
    </location>
</feature>
<sequence>SQKPSQAKDKGKGKIVEIERPLKIKDQIMMDVEVAKNLEAQMQAKLEEEERLARQKEEETNIDVVVEWDNIKAMMGADYELAARFQEEEREELSIEENSRLFVELMDKRMKHFARLRAENIKSKPPTKA</sequence>
<dbReference type="EMBL" id="BKCJ011326325">
    <property type="protein sequence ID" value="GFD20969.1"/>
    <property type="molecule type" value="Genomic_DNA"/>
</dbReference>
<organism evidence="2">
    <name type="scientific">Tanacetum cinerariifolium</name>
    <name type="common">Dalmatian daisy</name>
    <name type="synonym">Chrysanthemum cinerariifolium</name>
    <dbReference type="NCBI Taxonomy" id="118510"/>
    <lineage>
        <taxon>Eukaryota</taxon>
        <taxon>Viridiplantae</taxon>
        <taxon>Streptophyta</taxon>
        <taxon>Embryophyta</taxon>
        <taxon>Tracheophyta</taxon>
        <taxon>Spermatophyta</taxon>
        <taxon>Magnoliopsida</taxon>
        <taxon>eudicotyledons</taxon>
        <taxon>Gunneridae</taxon>
        <taxon>Pentapetalae</taxon>
        <taxon>asterids</taxon>
        <taxon>campanulids</taxon>
        <taxon>Asterales</taxon>
        <taxon>Asteraceae</taxon>
        <taxon>Asteroideae</taxon>
        <taxon>Anthemideae</taxon>
        <taxon>Anthemidinae</taxon>
        <taxon>Tanacetum</taxon>
    </lineage>
</organism>
<dbReference type="AlphaFoldDB" id="A0A699UHJ9"/>
<gene>
    <name evidence="2" type="ORF">Tci_892938</name>
</gene>
<evidence type="ECO:0000256" key="1">
    <source>
        <dbReference type="SAM" id="Coils"/>
    </source>
</evidence>
<protein>
    <submittedName>
        <fullName evidence="2">Uncharacterized protein</fullName>
    </submittedName>
</protein>
<proteinExistence type="predicted"/>
<feature type="coiled-coil region" evidence="1">
    <location>
        <begin position="32"/>
        <end position="59"/>
    </location>
</feature>
<keyword evidence="1" id="KW-0175">Coiled coil</keyword>
<evidence type="ECO:0000313" key="2">
    <source>
        <dbReference type="EMBL" id="GFD20969.1"/>
    </source>
</evidence>
<accession>A0A699UHJ9</accession>
<comment type="caution">
    <text evidence="2">The sequence shown here is derived from an EMBL/GenBank/DDBJ whole genome shotgun (WGS) entry which is preliminary data.</text>
</comment>